<dbReference type="InterPro" id="IPR010294">
    <property type="entry name" value="ADAMTS_spacer1"/>
</dbReference>
<protein>
    <submittedName>
        <fullName evidence="6">Uncharacterized protein</fullName>
    </submittedName>
</protein>
<dbReference type="InterPro" id="IPR045371">
    <property type="entry name" value="ADAMTS_CR_3"/>
</dbReference>
<organism evidence="6 7">
    <name type="scientific">Elysia chlorotica</name>
    <name type="common">Eastern emerald elysia</name>
    <name type="synonym">Sea slug</name>
    <dbReference type="NCBI Taxonomy" id="188477"/>
    <lineage>
        <taxon>Eukaryota</taxon>
        <taxon>Metazoa</taxon>
        <taxon>Spiralia</taxon>
        <taxon>Lophotrochozoa</taxon>
        <taxon>Mollusca</taxon>
        <taxon>Gastropoda</taxon>
        <taxon>Heterobranchia</taxon>
        <taxon>Euthyneura</taxon>
        <taxon>Panpulmonata</taxon>
        <taxon>Sacoglossa</taxon>
        <taxon>Placobranchoidea</taxon>
        <taxon>Plakobranchidae</taxon>
        <taxon>Elysia</taxon>
    </lineage>
</organism>
<accession>A0A3S0ZTR3</accession>
<dbReference type="PANTHER" id="PTHR13723">
    <property type="entry name" value="ADAMTS A DISINTEGRIN AND METALLOPROTEASE WITH THROMBOSPONDIN MOTIFS PROTEASE"/>
    <property type="match status" value="1"/>
</dbReference>
<dbReference type="InterPro" id="IPR036383">
    <property type="entry name" value="TSP1_rpt_sf"/>
</dbReference>
<evidence type="ECO:0000313" key="7">
    <source>
        <dbReference type="Proteomes" id="UP000271974"/>
    </source>
</evidence>
<dbReference type="Proteomes" id="UP000271974">
    <property type="component" value="Unassembled WGS sequence"/>
</dbReference>
<feature type="non-terminal residue" evidence="6">
    <location>
        <position position="679"/>
    </location>
</feature>
<feature type="domain" description="ADAMTS/ADAMTS-like cysteine-rich" evidence="5">
    <location>
        <begin position="59"/>
        <end position="129"/>
    </location>
</feature>
<evidence type="ECO:0000256" key="3">
    <source>
        <dbReference type="ARBA" id="ARBA00023157"/>
    </source>
</evidence>
<dbReference type="Pfam" id="PF05986">
    <property type="entry name" value="ADAMTS_spacer1"/>
    <property type="match status" value="1"/>
</dbReference>
<dbReference type="STRING" id="188477.A0A3S0ZTR3"/>
<sequence>PAFDGKKCAGVDSAWDTCVNKTCQSFTDSRAGECAVWDGLQIRYGTHKWQPFQAQEESSQCKQTCQSSYSREVVTIDVHVQDGTPCSYTGNNSNICRDGKCLTVGCDGELNSTKREDMCGVCGGDGSTCKVVEGTLTKRPKSEKEYLAVITLPSGSRNIHVEETSRSDQFFALVDPMYGSFGLGGDAKQSAALQFVYAGAMFEYTRSTGSLNESIVSPGPLKTDVQVMLYANSVMQDASVLFRYSVPQDDFTFEMNKFAWKFKTWSPCSVTCGTGEQTIQHACVDKDSGQETADSSCGFLKAPRQDTVRCTREECGLTSYNYAMSNDFEACDAQCGKEGLQTQKFFCERAEQVSGDYTRVEMEFCAHLPPPSIVRQCRGPPCTGSVTFEWRVSETWSVCPCGENNTQTRNVTCQKVTSTVTSEGKVDTVEEADVMSCEDLPDKPGTSRACSGLPCEPVYRWTVTESYGPCDAACGQTGTQTRELVCLEVNLGERAGQDTHVPQPVPHNLCLDTQKPPEKTRACTGDPCPTPVTYFQWAVSDAWSACPCGEGNTQSRHVTCEKVVSQPEASGGGRTVERADSDSCGHLVERPAGSRPCDGPPCKPIYRWETMKKYGLCNAPCGKTGKQVKRLICKKAVLSKKDGRVTEVTARVHGRFCRKLKRPRAQTRACLGDPCPTTR</sequence>
<evidence type="ECO:0000259" key="5">
    <source>
        <dbReference type="Pfam" id="PF19236"/>
    </source>
</evidence>
<dbReference type="Pfam" id="PF19030">
    <property type="entry name" value="TSP1_ADAMTS"/>
    <property type="match status" value="3"/>
</dbReference>
<dbReference type="PANTHER" id="PTHR13723:SF304">
    <property type="entry name" value="A DISINTEGRIN AND METALLOPROTEINASE WITH THROMBOSPONDIN MOTIFS 2-LIKE PROTEIN"/>
    <property type="match status" value="1"/>
</dbReference>
<evidence type="ECO:0000256" key="1">
    <source>
        <dbReference type="ARBA" id="ARBA00004613"/>
    </source>
</evidence>
<dbReference type="InterPro" id="IPR013273">
    <property type="entry name" value="ADAMTS/ADAMTS-like"/>
</dbReference>
<comment type="caution">
    <text evidence="6">The sequence shown here is derived from an EMBL/GenBank/DDBJ whole genome shotgun (WGS) entry which is preliminary data.</text>
</comment>
<evidence type="ECO:0000313" key="6">
    <source>
        <dbReference type="EMBL" id="RUS82578.1"/>
    </source>
</evidence>
<dbReference type="EMBL" id="RQTK01000280">
    <property type="protein sequence ID" value="RUS82578.1"/>
    <property type="molecule type" value="Genomic_DNA"/>
</dbReference>
<feature type="non-terminal residue" evidence="6">
    <location>
        <position position="1"/>
    </location>
</feature>
<dbReference type="GO" id="GO:0030198">
    <property type="term" value="P:extracellular matrix organization"/>
    <property type="evidence" value="ECO:0007669"/>
    <property type="project" value="InterPro"/>
</dbReference>
<dbReference type="InterPro" id="IPR000884">
    <property type="entry name" value="TSP1_rpt"/>
</dbReference>
<dbReference type="PRINTS" id="PR01857">
    <property type="entry name" value="ADAMTSFAMILY"/>
</dbReference>
<dbReference type="Gene3D" id="2.60.120.830">
    <property type="match status" value="1"/>
</dbReference>
<dbReference type="OrthoDB" id="5855429at2759"/>
<dbReference type="GO" id="GO:0005576">
    <property type="term" value="C:extracellular region"/>
    <property type="evidence" value="ECO:0007669"/>
    <property type="project" value="UniProtKB-SubCell"/>
</dbReference>
<comment type="subcellular location">
    <subcellularLocation>
        <location evidence="1">Secreted</location>
    </subcellularLocation>
</comment>
<dbReference type="SMART" id="SM00209">
    <property type="entry name" value="TSP1"/>
    <property type="match status" value="4"/>
</dbReference>
<name>A0A3S0ZTR3_ELYCH</name>
<dbReference type="AlphaFoldDB" id="A0A3S0ZTR3"/>
<evidence type="ECO:0000259" key="4">
    <source>
        <dbReference type="Pfam" id="PF05986"/>
    </source>
</evidence>
<keyword evidence="3" id="KW-1015">Disulfide bond</keyword>
<dbReference type="SUPFAM" id="SSF82895">
    <property type="entry name" value="TSP-1 type 1 repeat"/>
    <property type="match status" value="1"/>
</dbReference>
<dbReference type="InterPro" id="IPR050439">
    <property type="entry name" value="ADAMTS_ADAMTS-like"/>
</dbReference>
<proteinExistence type="predicted"/>
<dbReference type="PROSITE" id="PS50092">
    <property type="entry name" value="TSP1"/>
    <property type="match status" value="3"/>
</dbReference>
<dbReference type="Pfam" id="PF19236">
    <property type="entry name" value="ADAMTS_CR_3"/>
    <property type="match status" value="1"/>
</dbReference>
<keyword evidence="7" id="KW-1185">Reference proteome</keyword>
<evidence type="ECO:0000256" key="2">
    <source>
        <dbReference type="ARBA" id="ARBA00022525"/>
    </source>
</evidence>
<keyword evidence="2" id="KW-0964">Secreted</keyword>
<reference evidence="6 7" key="1">
    <citation type="submission" date="2019-01" db="EMBL/GenBank/DDBJ databases">
        <title>A draft genome assembly of the solar-powered sea slug Elysia chlorotica.</title>
        <authorList>
            <person name="Cai H."/>
            <person name="Li Q."/>
            <person name="Fang X."/>
            <person name="Li J."/>
            <person name="Curtis N.E."/>
            <person name="Altenburger A."/>
            <person name="Shibata T."/>
            <person name="Feng M."/>
            <person name="Maeda T."/>
            <person name="Schwartz J.A."/>
            <person name="Shigenobu S."/>
            <person name="Lundholm N."/>
            <person name="Nishiyama T."/>
            <person name="Yang H."/>
            <person name="Hasebe M."/>
            <person name="Li S."/>
            <person name="Pierce S.K."/>
            <person name="Wang J."/>
        </authorList>
    </citation>
    <scope>NUCLEOTIDE SEQUENCE [LARGE SCALE GENOMIC DNA]</scope>
    <source>
        <strain evidence="6">EC2010</strain>
        <tissue evidence="6">Whole organism of an adult</tissue>
    </source>
</reference>
<gene>
    <name evidence="6" type="ORF">EGW08_009652</name>
</gene>
<feature type="domain" description="ADAMTS/ADAMTS-like Spacer 1" evidence="4">
    <location>
        <begin position="132"/>
        <end position="247"/>
    </location>
</feature>
<dbReference type="Gene3D" id="2.20.100.10">
    <property type="entry name" value="Thrombospondin type-1 (TSP1) repeat"/>
    <property type="match status" value="2"/>
</dbReference>